<gene>
    <name evidence="2" type="ORF">NC99_25170</name>
</gene>
<dbReference type="Proteomes" id="UP000036958">
    <property type="component" value="Unassembled WGS sequence"/>
</dbReference>
<protein>
    <submittedName>
        <fullName evidence="2">Uncharacterized protein</fullName>
    </submittedName>
</protein>
<feature type="compositionally biased region" description="Low complexity" evidence="1">
    <location>
        <begin position="65"/>
        <end position="77"/>
    </location>
</feature>
<name>A0A0L8V8C0_9BACT</name>
<evidence type="ECO:0000313" key="3">
    <source>
        <dbReference type="Proteomes" id="UP000036958"/>
    </source>
</evidence>
<evidence type="ECO:0000313" key="2">
    <source>
        <dbReference type="EMBL" id="KOH44679.1"/>
    </source>
</evidence>
<organism evidence="2 3">
    <name type="scientific">Sunxiuqinia dokdonensis</name>
    <dbReference type="NCBI Taxonomy" id="1409788"/>
    <lineage>
        <taxon>Bacteria</taxon>
        <taxon>Pseudomonadati</taxon>
        <taxon>Bacteroidota</taxon>
        <taxon>Bacteroidia</taxon>
        <taxon>Marinilabiliales</taxon>
        <taxon>Prolixibacteraceae</taxon>
        <taxon>Sunxiuqinia</taxon>
    </lineage>
</organism>
<feature type="region of interest" description="Disordered" evidence="1">
    <location>
        <begin position="139"/>
        <end position="200"/>
    </location>
</feature>
<dbReference type="AlphaFoldDB" id="A0A0L8V8C0"/>
<sequence length="200" mass="21286">MHRTAAENITIALHVKDKYIQTNTQMKSFLFFMTVFTLFALASCGPAKQDSQQTQQVPVVPPAQQPATPASAEPAQAAEEETTVPASTEQDTAEVMLNPPHGQPFHRCDIPVGAPLNSTATSNIPQTTNNQIQLAAPQASASAPSVENNPTAPTIENAMRISPSQTQNTTSANTGTKPRLNPAHGQPYHRCDIPVGSVLP</sequence>
<reference evidence="3" key="1">
    <citation type="submission" date="2015-07" db="EMBL/GenBank/DDBJ databases">
        <title>Genome sequencing of Sunxiuqinia dokdonensis strain SK.</title>
        <authorList>
            <person name="Ahn S."/>
            <person name="Kim B.-C."/>
        </authorList>
    </citation>
    <scope>NUCLEOTIDE SEQUENCE [LARGE SCALE GENOMIC DNA]</scope>
    <source>
        <strain evidence="3">SK</strain>
    </source>
</reference>
<evidence type="ECO:0000256" key="1">
    <source>
        <dbReference type="SAM" id="MobiDB-lite"/>
    </source>
</evidence>
<comment type="caution">
    <text evidence="2">The sequence shown here is derived from an EMBL/GenBank/DDBJ whole genome shotgun (WGS) entry which is preliminary data.</text>
</comment>
<feature type="compositionally biased region" description="Polar residues" evidence="1">
    <location>
        <begin position="162"/>
        <end position="176"/>
    </location>
</feature>
<accession>A0A0L8V8C0</accession>
<proteinExistence type="predicted"/>
<keyword evidence="3" id="KW-1185">Reference proteome</keyword>
<dbReference type="PATRIC" id="fig|1409788.3.peg.2596"/>
<feature type="region of interest" description="Disordered" evidence="1">
    <location>
        <begin position="52"/>
        <end position="90"/>
    </location>
</feature>
<dbReference type="EMBL" id="LGIA01000156">
    <property type="protein sequence ID" value="KOH44679.1"/>
    <property type="molecule type" value="Genomic_DNA"/>
</dbReference>